<dbReference type="PRINTS" id="PR00744">
    <property type="entry name" value="GLHYDRLASE37"/>
</dbReference>
<dbReference type="Proteomes" id="UP000324222">
    <property type="component" value="Unassembled WGS sequence"/>
</dbReference>
<dbReference type="PANTHER" id="PTHR23403">
    <property type="entry name" value="TREHALASE"/>
    <property type="match status" value="1"/>
</dbReference>
<dbReference type="SUPFAM" id="SSF48208">
    <property type="entry name" value="Six-hairpin glycosidases"/>
    <property type="match status" value="1"/>
</dbReference>
<dbReference type="InterPro" id="IPR001661">
    <property type="entry name" value="Glyco_hydro_37"/>
</dbReference>
<dbReference type="GO" id="GO:0004555">
    <property type="term" value="F:alpha,alpha-trehalase activity"/>
    <property type="evidence" value="ECO:0007669"/>
    <property type="project" value="UniProtKB-EC"/>
</dbReference>
<dbReference type="AlphaFoldDB" id="A0A5B7IAM2"/>
<dbReference type="InterPro" id="IPR008928">
    <property type="entry name" value="6-hairpin_glycosidase_sf"/>
</dbReference>
<comment type="caution">
    <text evidence="6">The sequence shown here is derived from an EMBL/GenBank/DDBJ whole genome shotgun (WGS) entry which is preliminary data.</text>
</comment>
<evidence type="ECO:0000256" key="4">
    <source>
        <dbReference type="ARBA" id="ARBA00019905"/>
    </source>
</evidence>
<sequence length="105" mass="12535">MVWTRQIVYSTMKDTNVTSIVPVDLNSLLCVNARTLSYFYNRLGMHTKEREYARIAKEKNDTMSKIFWDQIDGVWYDYDLNAKSRRRLVTPAINLDILFKFWNCN</sequence>
<dbReference type="InterPro" id="IPR012341">
    <property type="entry name" value="6hp_glycosidase-like_sf"/>
</dbReference>
<dbReference type="OrthoDB" id="6375714at2759"/>
<reference evidence="6 7" key="1">
    <citation type="submission" date="2019-05" db="EMBL/GenBank/DDBJ databases">
        <title>Another draft genome of Portunus trituberculatus and its Hox gene families provides insights of decapod evolution.</title>
        <authorList>
            <person name="Jeong J.-H."/>
            <person name="Song I."/>
            <person name="Kim S."/>
            <person name="Choi T."/>
            <person name="Kim D."/>
            <person name="Ryu S."/>
            <person name="Kim W."/>
        </authorList>
    </citation>
    <scope>NUCLEOTIDE SEQUENCE [LARGE SCALE GENOMIC DNA]</scope>
    <source>
        <tissue evidence="6">Muscle</tissue>
    </source>
</reference>
<proteinExistence type="inferred from homology"/>
<dbReference type="Gene3D" id="1.50.10.10">
    <property type="match status" value="1"/>
</dbReference>
<comment type="catalytic activity">
    <reaction evidence="1 5">
        <text>alpha,alpha-trehalose + H2O = alpha-D-glucose + beta-D-glucose</text>
        <dbReference type="Rhea" id="RHEA:32675"/>
        <dbReference type="ChEBI" id="CHEBI:15377"/>
        <dbReference type="ChEBI" id="CHEBI:15903"/>
        <dbReference type="ChEBI" id="CHEBI:16551"/>
        <dbReference type="ChEBI" id="CHEBI:17925"/>
        <dbReference type="EC" id="3.2.1.28"/>
    </reaction>
</comment>
<accession>A0A5B7IAM2</accession>
<evidence type="ECO:0000313" key="7">
    <source>
        <dbReference type="Proteomes" id="UP000324222"/>
    </source>
</evidence>
<dbReference type="EC" id="3.2.1.28" evidence="3 5"/>
<keyword evidence="5" id="KW-0378">Hydrolase</keyword>
<protein>
    <recommendedName>
        <fullName evidence="4 5">Trehalase</fullName>
        <ecNumber evidence="3 5">3.2.1.28</ecNumber>
    </recommendedName>
    <alternativeName>
        <fullName evidence="5">Alpha-trehalose glucohydrolase</fullName>
    </alternativeName>
</protein>
<evidence type="ECO:0000313" key="6">
    <source>
        <dbReference type="EMBL" id="MPC78557.1"/>
    </source>
</evidence>
<organism evidence="6 7">
    <name type="scientific">Portunus trituberculatus</name>
    <name type="common">Swimming crab</name>
    <name type="synonym">Neptunus trituberculatus</name>
    <dbReference type="NCBI Taxonomy" id="210409"/>
    <lineage>
        <taxon>Eukaryota</taxon>
        <taxon>Metazoa</taxon>
        <taxon>Ecdysozoa</taxon>
        <taxon>Arthropoda</taxon>
        <taxon>Crustacea</taxon>
        <taxon>Multicrustacea</taxon>
        <taxon>Malacostraca</taxon>
        <taxon>Eumalacostraca</taxon>
        <taxon>Eucarida</taxon>
        <taxon>Decapoda</taxon>
        <taxon>Pleocyemata</taxon>
        <taxon>Brachyura</taxon>
        <taxon>Eubrachyura</taxon>
        <taxon>Portunoidea</taxon>
        <taxon>Portunidae</taxon>
        <taxon>Portuninae</taxon>
        <taxon>Portunus</taxon>
    </lineage>
</organism>
<dbReference type="PANTHER" id="PTHR23403:SF1">
    <property type="entry name" value="TREHALASE"/>
    <property type="match status" value="1"/>
</dbReference>
<evidence type="ECO:0000256" key="1">
    <source>
        <dbReference type="ARBA" id="ARBA00001576"/>
    </source>
</evidence>
<comment type="similarity">
    <text evidence="2 5">Belongs to the glycosyl hydrolase 37 family.</text>
</comment>
<gene>
    <name evidence="6" type="primary">TREH</name>
    <name evidence="6" type="ORF">E2C01_073045</name>
</gene>
<evidence type="ECO:0000256" key="5">
    <source>
        <dbReference type="RuleBase" id="RU361180"/>
    </source>
</evidence>
<dbReference type="EMBL" id="VSRR010048736">
    <property type="protein sequence ID" value="MPC78557.1"/>
    <property type="molecule type" value="Genomic_DNA"/>
</dbReference>
<keyword evidence="5" id="KW-0326">Glycosidase</keyword>
<keyword evidence="7" id="KW-1185">Reference proteome</keyword>
<evidence type="ECO:0000256" key="2">
    <source>
        <dbReference type="ARBA" id="ARBA00005615"/>
    </source>
</evidence>
<dbReference type="GO" id="GO:0005993">
    <property type="term" value="P:trehalose catabolic process"/>
    <property type="evidence" value="ECO:0007669"/>
    <property type="project" value="TreeGrafter"/>
</dbReference>
<name>A0A5B7IAM2_PORTR</name>
<dbReference type="Pfam" id="PF01204">
    <property type="entry name" value="Trehalase"/>
    <property type="match status" value="1"/>
</dbReference>
<evidence type="ECO:0000256" key="3">
    <source>
        <dbReference type="ARBA" id="ARBA00012757"/>
    </source>
</evidence>